<dbReference type="Gene3D" id="3.20.20.370">
    <property type="entry name" value="Glycoside hydrolase/deacetylase"/>
    <property type="match status" value="1"/>
</dbReference>
<evidence type="ECO:0000256" key="1">
    <source>
        <dbReference type="ARBA" id="ARBA00022723"/>
    </source>
</evidence>
<feature type="compositionally biased region" description="Low complexity" evidence="3">
    <location>
        <begin position="30"/>
        <end position="52"/>
    </location>
</feature>
<dbReference type="InterPro" id="IPR011330">
    <property type="entry name" value="Glyco_hydro/deAcase_b/a-brl"/>
</dbReference>
<feature type="region of interest" description="Disordered" evidence="3">
    <location>
        <begin position="26"/>
        <end position="86"/>
    </location>
</feature>
<reference evidence="6 7" key="2">
    <citation type="journal article" date="2010" name="Stand. Genomic Sci.">
        <title>Complete genome sequence of Desulfohalobium retbaense type strain (HR(100)).</title>
        <authorList>
            <person name="Spring S."/>
            <person name="Nolan M."/>
            <person name="Lapidus A."/>
            <person name="Glavina Del Rio T."/>
            <person name="Copeland A."/>
            <person name="Tice H."/>
            <person name="Cheng J.F."/>
            <person name="Lucas S."/>
            <person name="Land M."/>
            <person name="Chen F."/>
            <person name="Bruce D."/>
            <person name="Goodwin L."/>
            <person name="Pitluck S."/>
            <person name="Ivanova N."/>
            <person name="Mavromatis K."/>
            <person name="Mikhailova N."/>
            <person name="Pati A."/>
            <person name="Chen A."/>
            <person name="Palaniappan K."/>
            <person name="Hauser L."/>
            <person name="Chang Y.J."/>
            <person name="Jeffries C.D."/>
            <person name="Munk C."/>
            <person name="Kiss H."/>
            <person name="Chain P."/>
            <person name="Han C."/>
            <person name="Brettin T."/>
            <person name="Detter J.C."/>
            <person name="Schuler E."/>
            <person name="Goker M."/>
            <person name="Rohde M."/>
            <person name="Bristow J."/>
            <person name="Eisen J.A."/>
            <person name="Markowitz V."/>
            <person name="Hugenholtz P."/>
            <person name="Kyrpides N.C."/>
            <person name="Klenk H.P."/>
        </authorList>
    </citation>
    <scope>NUCLEOTIDE SEQUENCE [LARGE SCALE GENOMIC DNA]</scope>
    <source>
        <strain evidence="7">ATCC 49802 / DSM 20745 / S 6022</strain>
    </source>
</reference>
<accession>D1C3Z6</accession>
<evidence type="ECO:0000256" key="4">
    <source>
        <dbReference type="SAM" id="SignalP"/>
    </source>
</evidence>
<dbReference type="GO" id="GO:0005975">
    <property type="term" value="P:carbohydrate metabolic process"/>
    <property type="evidence" value="ECO:0007669"/>
    <property type="project" value="InterPro"/>
</dbReference>
<gene>
    <name evidence="6" type="ordered locus">Sthe_1528</name>
</gene>
<dbReference type="InterPro" id="IPR002509">
    <property type="entry name" value="NODB_dom"/>
</dbReference>
<keyword evidence="4" id="KW-0732">Signal</keyword>
<dbReference type="GO" id="GO:0016810">
    <property type="term" value="F:hydrolase activity, acting on carbon-nitrogen (but not peptide) bonds"/>
    <property type="evidence" value="ECO:0007669"/>
    <property type="project" value="InterPro"/>
</dbReference>
<evidence type="ECO:0000313" key="7">
    <source>
        <dbReference type="Proteomes" id="UP000002027"/>
    </source>
</evidence>
<dbReference type="Pfam" id="PF01522">
    <property type="entry name" value="Polysacc_deac_1"/>
    <property type="match status" value="1"/>
</dbReference>
<dbReference type="eggNOG" id="COG0726">
    <property type="taxonomic scope" value="Bacteria"/>
</dbReference>
<dbReference type="InParanoid" id="D1C3Z6"/>
<protein>
    <submittedName>
        <fullName evidence="6">Polysaccharide deacetylase</fullName>
    </submittedName>
</protein>
<keyword evidence="1" id="KW-0479">Metal-binding</keyword>
<keyword evidence="7" id="KW-1185">Reference proteome</keyword>
<evidence type="ECO:0000256" key="2">
    <source>
        <dbReference type="ARBA" id="ARBA00022801"/>
    </source>
</evidence>
<dbReference type="InterPro" id="IPR050248">
    <property type="entry name" value="Polysacc_deacetylase_ArnD"/>
</dbReference>
<dbReference type="CDD" id="cd10917">
    <property type="entry name" value="CE4_NodB_like_6s_7s"/>
    <property type="match status" value="1"/>
</dbReference>
<dbReference type="Proteomes" id="UP000002027">
    <property type="component" value="Chromosome 1"/>
</dbReference>
<dbReference type="AlphaFoldDB" id="D1C3Z6"/>
<feature type="domain" description="NodB homology" evidence="5">
    <location>
        <begin position="97"/>
        <end position="284"/>
    </location>
</feature>
<dbReference type="PANTHER" id="PTHR10587">
    <property type="entry name" value="GLYCOSYL TRANSFERASE-RELATED"/>
    <property type="match status" value="1"/>
</dbReference>
<dbReference type="FunCoup" id="D1C3Z6">
    <property type="interactions" value="55"/>
</dbReference>
<dbReference type="PROSITE" id="PS51677">
    <property type="entry name" value="NODB"/>
    <property type="match status" value="1"/>
</dbReference>
<dbReference type="GO" id="GO:0016020">
    <property type="term" value="C:membrane"/>
    <property type="evidence" value="ECO:0007669"/>
    <property type="project" value="TreeGrafter"/>
</dbReference>
<organism evidence="6 7">
    <name type="scientific">Sphaerobacter thermophilus (strain ATCC 49802 / DSM 20745 / KCCM 41009 / NCIMB 13125 / S 6022)</name>
    <dbReference type="NCBI Taxonomy" id="479434"/>
    <lineage>
        <taxon>Bacteria</taxon>
        <taxon>Pseudomonadati</taxon>
        <taxon>Thermomicrobiota</taxon>
        <taxon>Thermomicrobia</taxon>
        <taxon>Sphaerobacterales</taxon>
        <taxon>Sphaerobacterineae</taxon>
        <taxon>Sphaerobacteraceae</taxon>
        <taxon>Sphaerobacter</taxon>
    </lineage>
</organism>
<evidence type="ECO:0000313" key="6">
    <source>
        <dbReference type="EMBL" id="ACZ38963.1"/>
    </source>
</evidence>
<dbReference type="HOGENOM" id="CLU_021264_4_1_0"/>
<feature type="compositionally biased region" description="Pro residues" evidence="3">
    <location>
        <begin position="69"/>
        <end position="84"/>
    </location>
</feature>
<dbReference type="OrthoDB" id="62208at2"/>
<dbReference type="SUPFAM" id="SSF88713">
    <property type="entry name" value="Glycoside hydrolase/deacetylase"/>
    <property type="match status" value="1"/>
</dbReference>
<evidence type="ECO:0000259" key="5">
    <source>
        <dbReference type="PROSITE" id="PS51677"/>
    </source>
</evidence>
<sequence length="292" mass="31328">MSIRTRTIALALFLALLGTALAACSTPGGTEPTPTVSPAATATAEPTSAAQPSPTPEPTPSPTATLAPTPTPSPFPTPTPPQPAEPITIARADTTEKIVALTFDAGADSGYVDEILDTLAREGIHATFGMTGAWAEQYPDAVRRIVAEGHQMINHTYDHPSFTGFSTNQPPLSREERIATLQRTEDVIRQIVDYDMRPYFRPPYGDYDDSVMADIAEAGYTVNVLWSVDSLGWNGLTAEEIAERCVTMTEPGGIILMHVGSQSQDAAALPDIIARLRADGYRFVTIRDMVGR</sequence>
<feature type="chain" id="PRO_5003021055" evidence="4">
    <location>
        <begin position="23"/>
        <end position="292"/>
    </location>
</feature>
<evidence type="ECO:0000256" key="3">
    <source>
        <dbReference type="SAM" id="MobiDB-lite"/>
    </source>
</evidence>
<feature type="signal peptide" evidence="4">
    <location>
        <begin position="1"/>
        <end position="22"/>
    </location>
</feature>
<proteinExistence type="predicted"/>
<dbReference type="STRING" id="479434.Sthe_1528"/>
<dbReference type="PROSITE" id="PS51257">
    <property type="entry name" value="PROKAR_LIPOPROTEIN"/>
    <property type="match status" value="1"/>
</dbReference>
<dbReference type="PANTHER" id="PTHR10587:SF133">
    <property type="entry name" value="CHITIN DEACETYLASE 1-RELATED"/>
    <property type="match status" value="1"/>
</dbReference>
<name>D1C3Z6_SPHTD</name>
<reference evidence="7" key="1">
    <citation type="submission" date="2009-11" db="EMBL/GenBank/DDBJ databases">
        <title>The complete chromosome 1 of Sphaerobacter thermophilus DSM 20745.</title>
        <authorList>
            <person name="Lucas S."/>
            <person name="Copeland A."/>
            <person name="Lapidus A."/>
            <person name="Glavina del Rio T."/>
            <person name="Dalin E."/>
            <person name="Tice H."/>
            <person name="Bruce D."/>
            <person name="Goodwin L."/>
            <person name="Pitluck S."/>
            <person name="Kyrpides N."/>
            <person name="Mavromatis K."/>
            <person name="Ivanova N."/>
            <person name="Mikhailova N."/>
            <person name="LaButti K.M."/>
            <person name="Clum A."/>
            <person name="Sun H.I."/>
            <person name="Brettin T."/>
            <person name="Detter J.C."/>
            <person name="Han C."/>
            <person name="Larimer F."/>
            <person name="Land M."/>
            <person name="Hauser L."/>
            <person name="Markowitz V."/>
            <person name="Cheng J.F."/>
            <person name="Hugenholtz P."/>
            <person name="Woyke T."/>
            <person name="Wu D."/>
            <person name="Steenblock K."/>
            <person name="Schneider S."/>
            <person name="Pukall R."/>
            <person name="Goeker M."/>
            <person name="Klenk H.P."/>
            <person name="Eisen J.A."/>
        </authorList>
    </citation>
    <scope>NUCLEOTIDE SEQUENCE [LARGE SCALE GENOMIC DNA]</scope>
    <source>
        <strain evidence="7">ATCC 49802 / DSM 20745 / S 6022</strain>
    </source>
</reference>
<dbReference type="EMBL" id="CP001823">
    <property type="protein sequence ID" value="ACZ38963.1"/>
    <property type="molecule type" value="Genomic_DNA"/>
</dbReference>
<keyword evidence="2" id="KW-0378">Hydrolase</keyword>
<dbReference type="GO" id="GO:0046872">
    <property type="term" value="F:metal ion binding"/>
    <property type="evidence" value="ECO:0007669"/>
    <property type="project" value="UniProtKB-KW"/>
</dbReference>
<dbReference type="RefSeq" id="WP_012872010.1">
    <property type="nucleotide sequence ID" value="NC_013523.1"/>
</dbReference>
<dbReference type="KEGG" id="sti:Sthe_1528"/>